<dbReference type="InterPro" id="IPR039387">
    <property type="entry name" value="3_4-PCD"/>
</dbReference>
<evidence type="ECO:0000313" key="6">
    <source>
        <dbReference type="EMBL" id="ROP91116.1"/>
    </source>
</evidence>
<comment type="similarity">
    <text evidence="1">Belongs to the intradiol ring-cleavage dioxygenase family.</text>
</comment>
<dbReference type="PROSITE" id="PS00083">
    <property type="entry name" value="INTRADIOL_DIOXYGENAS"/>
    <property type="match status" value="1"/>
</dbReference>
<dbReference type="RefSeq" id="WP_123690749.1">
    <property type="nucleotide sequence ID" value="NZ_AP019700.1"/>
</dbReference>
<keyword evidence="2 6" id="KW-0223">Dioxygenase</keyword>
<dbReference type="SUPFAM" id="SSF49482">
    <property type="entry name" value="Aromatic compound dioxygenase"/>
    <property type="match status" value="1"/>
</dbReference>
<accession>A0A3N1LL13</accession>
<evidence type="ECO:0000256" key="1">
    <source>
        <dbReference type="ARBA" id="ARBA00007825"/>
    </source>
</evidence>
<dbReference type="Pfam" id="PF00775">
    <property type="entry name" value="Dioxygenase_C"/>
    <property type="match status" value="1"/>
</dbReference>
<dbReference type="Proteomes" id="UP000278222">
    <property type="component" value="Unassembled WGS sequence"/>
</dbReference>
<dbReference type="EMBL" id="RJKX01000014">
    <property type="protein sequence ID" value="ROP91116.1"/>
    <property type="molecule type" value="Genomic_DNA"/>
</dbReference>
<dbReference type="Gene3D" id="2.60.130.10">
    <property type="entry name" value="Aromatic compound dioxygenase"/>
    <property type="match status" value="1"/>
</dbReference>
<evidence type="ECO:0000256" key="2">
    <source>
        <dbReference type="ARBA" id="ARBA00022964"/>
    </source>
</evidence>
<evidence type="ECO:0000256" key="3">
    <source>
        <dbReference type="ARBA" id="ARBA00023002"/>
    </source>
</evidence>
<dbReference type="AlphaFoldDB" id="A0A3N1LL13"/>
<dbReference type="CDD" id="cd03459">
    <property type="entry name" value="3_4-PCD"/>
    <property type="match status" value="1"/>
</dbReference>
<evidence type="ECO:0000313" key="7">
    <source>
        <dbReference type="Proteomes" id="UP000278222"/>
    </source>
</evidence>
<reference evidence="6 7" key="1">
    <citation type="submission" date="2018-11" db="EMBL/GenBank/DDBJ databases">
        <title>Genomic Encyclopedia of Type Strains, Phase IV (KMG-IV): sequencing the most valuable type-strain genomes for metagenomic binning, comparative biology and taxonomic classification.</title>
        <authorList>
            <person name="Goeker M."/>
        </authorList>
    </citation>
    <scope>NUCLEOTIDE SEQUENCE [LARGE SCALE GENOMIC DNA]</scope>
    <source>
        <strain evidence="6 7">DSM 5900</strain>
    </source>
</reference>
<keyword evidence="4" id="KW-0732">Signal</keyword>
<feature type="chain" id="PRO_5017993082" evidence="4">
    <location>
        <begin position="36"/>
        <end position="217"/>
    </location>
</feature>
<dbReference type="PANTHER" id="PTHR33711:SF9">
    <property type="entry name" value="PROTOCATECHUATE 3,4-DIOXYGENASE ALPHA CHAIN"/>
    <property type="match status" value="1"/>
</dbReference>
<evidence type="ECO:0000259" key="5">
    <source>
        <dbReference type="PROSITE" id="PS00083"/>
    </source>
</evidence>
<comment type="caution">
    <text evidence="6">The sequence shown here is derived from an EMBL/GenBank/DDBJ whole genome shotgun (WGS) entry which is preliminary data.</text>
</comment>
<dbReference type="InterPro" id="IPR050770">
    <property type="entry name" value="Intradiol_RC_Dioxygenase"/>
</dbReference>
<dbReference type="PANTHER" id="PTHR33711">
    <property type="entry name" value="DIOXYGENASE, PUTATIVE (AFU_ORTHOLOGUE AFUA_2G02910)-RELATED"/>
    <property type="match status" value="1"/>
</dbReference>
<dbReference type="GO" id="GO:0018578">
    <property type="term" value="F:protocatechuate 3,4-dioxygenase activity"/>
    <property type="evidence" value="ECO:0007669"/>
    <property type="project" value="InterPro"/>
</dbReference>
<feature type="signal peptide" evidence="4">
    <location>
        <begin position="1"/>
        <end position="35"/>
    </location>
</feature>
<organism evidence="6 7">
    <name type="scientific">Stella humosa</name>
    <dbReference type="NCBI Taxonomy" id="94"/>
    <lineage>
        <taxon>Bacteria</taxon>
        <taxon>Pseudomonadati</taxon>
        <taxon>Pseudomonadota</taxon>
        <taxon>Alphaproteobacteria</taxon>
        <taxon>Rhodospirillales</taxon>
        <taxon>Stellaceae</taxon>
        <taxon>Stella</taxon>
    </lineage>
</organism>
<dbReference type="InterPro" id="IPR000627">
    <property type="entry name" value="Intradiol_dOase_C"/>
</dbReference>
<dbReference type="OrthoDB" id="9805815at2"/>
<sequence length="217" mass="22919">MPDEHGRTSLSRGRLWTRRSLLAAVAVTPALPALAAAVATPRQTEGPFYPVRLPLDIDNDLVQVTGAAARAQGTVTHIAGRVMTLDGQPLAGARVEIWQCDAKGIYLHPGSGDPARRDAGFQGFGATVSAADGGYRFRTIRPAPYIGRTPHIHFAVAAPGRPRLVTQMYVAGEPGNDRDMVLRGLTQAARAAVMVELSPAPQVEAGALAGRFDIVLA</sequence>
<proteinExistence type="inferred from homology"/>
<name>A0A3N1LL13_9PROT</name>
<dbReference type="GO" id="GO:0008199">
    <property type="term" value="F:ferric iron binding"/>
    <property type="evidence" value="ECO:0007669"/>
    <property type="project" value="InterPro"/>
</dbReference>
<dbReference type="InterPro" id="IPR015889">
    <property type="entry name" value="Intradiol_dOase_core"/>
</dbReference>
<gene>
    <name evidence="6" type="ORF">EDC65_2979</name>
</gene>
<protein>
    <submittedName>
        <fullName evidence="6">Protocatechuate 3,4-dioxygenase beta subunit</fullName>
    </submittedName>
</protein>
<evidence type="ECO:0000256" key="4">
    <source>
        <dbReference type="SAM" id="SignalP"/>
    </source>
</evidence>
<feature type="domain" description="Intradiol ring-cleavage dioxygenases" evidence="5">
    <location>
        <begin position="78"/>
        <end position="106"/>
    </location>
</feature>
<keyword evidence="7" id="KW-1185">Reference proteome</keyword>
<keyword evidence="3" id="KW-0560">Oxidoreductase</keyword>